<feature type="compositionally biased region" description="Polar residues" evidence="1">
    <location>
        <begin position="131"/>
        <end position="155"/>
    </location>
</feature>
<feature type="compositionally biased region" description="Basic residues" evidence="1">
    <location>
        <begin position="277"/>
        <end position="286"/>
    </location>
</feature>
<feature type="compositionally biased region" description="Polar residues" evidence="1">
    <location>
        <begin position="391"/>
        <end position="400"/>
    </location>
</feature>
<protein>
    <submittedName>
        <fullName evidence="3">Uncharacterized protein</fullName>
    </submittedName>
</protein>
<feature type="region of interest" description="Disordered" evidence="1">
    <location>
        <begin position="127"/>
        <end position="515"/>
    </location>
</feature>
<dbReference type="RefSeq" id="XP_025362768.1">
    <property type="nucleotide sequence ID" value="XM_025503632.1"/>
</dbReference>
<accession>A0A316US91</accession>
<dbReference type="OrthoDB" id="3366127at2759"/>
<gene>
    <name evidence="3" type="ORF">BDZ90DRAFT_163973</name>
</gene>
<evidence type="ECO:0000313" key="4">
    <source>
        <dbReference type="Proteomes" id="UP000245884"/>
    </source>
</evidence>
<organism evidence="3 4">
    <name type="scientific">Jaminaea rosea</name>
    <dbReference type="NCBI Taxonomy" id="1569628"/>
    <lineage>
        <taxon>Eukaryota</taxon>
        <taxon>Fungi</taxon>
        <taxon>Dikarya</taxon>
        <taxon>Basidiomycota</taxon>
        <taxon>Ustilaginomycotina</taxon>
        <taxon>Exobasidiomycetes</taxon>
        <taxon>Microstromatales</taxon>
        <taxon>Microstromatales incertae sedis</taxon>
        <taxon>Jaminaea</taxon>
    </lineage>
</organism>
<keyword evidence="2" id="KW-1133">Transmembrane helix</keyword>
<feature type="compositionally biased region" description="Gly residues" evidence="1">
    <location>
        <begin position="331"/>
        <end position="354"/>
    </location>
</feature>
<keyword evidence="2" id="KW-0472">Membrane</keyword>
<feature type="compositionally biased region" description="Gly residues" evidence="1">
    <location>
        <begin position="482"/>
        <end position="493"/>
    </location>
</feature>
<keyword evidence="2" id="KW-0812">Transmembrane</keyword>
<dbReference type="STRING" id="1569628.A0A316US91"/>
<feature type="transmembrane region" description="Helical" evidence="2">
    <location>
        <begin position="48"/>
        <end position="70"/>
    </location>
</feature>
<proteinExistence type="predicted"/>
<name>A0A316US91_9BASI</name>
<evidence type="ECO:0000313" key="3">
    <source>
        <dbReference type="EMBL" id="PWN28156.1"/>
    </source>
</evidence>
<evidence type="ECO:0000256" key="1">
    <source>
        <dbReference type="SAM" id="MobiDB-lite"/>
    </source>
</evidence>
<feature type="compositionally biased region" description="Polar residues" evidence="1">
    <location>
        <begin position="358"/>
        <end position="367"/>
    </location>
</feature>
<keyword evidence="4" id="KW-1185">Reference proteome</keyword>
<dbReference type="EMBL" id="KZ819666">
    <property type="protein sequence ID" value="PWN28156.1"/>
    <property type="molecule type" value="Genomic_DNA"/>
</dbReference>
<reference evidence="3 4" key="1">
    <citation type="journal article" date="2018" name="Mol. Biol. Evol.">
        <title>Broad Genomic Sampling Reveals a Smut Pathogenic Ancestry of the Fungal Clade Ustilaginomycotina.</title>
        <authorList>
            <person name="Kijpornyongpan T."/>
            <person name="Mondo S.J."/>
            <person name="Barry K."/>
            <person name="Sandor L."/>
            <person name="Lee J."/>
            <person name="Lipzen A."/>
            <person name="Pangilinan J."/>
            <person name="LaButti K."/>
            <person name="Hainaut M."/>
            <person name="Henrissat B."/>
            <person name="Grigoriev I.V."/>
            <person name="Spatafora J.W."/>
            <person name="Aime M.C."/>
        </authorList>
    </citation>
    <scope>NUCLEOTIDE SEQUENCE [LARGE SCALE GENOMIC DNA]</scope>
    <source>
        <strain evidence="3 4">MCA 5214</strain>
    </source>
</reference>
<sequence>MATAGFARHVVRTAIELTPSPTGAQMARRSVPPELQNVPETPGLTLKAVTIILGSLATLWLLVVAVGILCKYANKPRSAAHIGGYLSKERLYQPSAAGYGNRGSSAAPQDQKSYGARQSLLGAASPMARLPSNTASPDASFTIDYGNSTPDLHSSSQRRDYFAGPSPNLPAGRAGGPSGAHHRHASSGVGLPGPATAVRRGPGGSQHPPLSLVPAGPSFSDAAMPSPDGGAFRPGQIFQHSQQGGYSGGPARSASRSVGVERSNSKVMRGPPPARSNSKRRSRYSRSPRVESLGPGQIRASRYFDDEQEDDGGYGGEGTNYSRRKSRYSMAGGGQSRRSHYGGGGGSMSGGAGGMFPSATSRQSIYGQGSEDILRRAAAEGFGSGSPDFGPQTSRGNTQGMDPLGAQRRGPAPGGAGGQRRPMQPQQQQQPYPPQQQRPQQQQQQQRYPPGAAGYAGKPQNGGPPGAYRGPRPGEYADPRNGGPGPAYAGFGGQMAARQPQMVGGSGSSGARQLV</sequence>
<feature type="compositionally biased region" description="Low complexity" evidence="1">
    <location>
        <begin position="437"/>
        <end position="453"/>
    </location>
</feature>
<dbReference type="AlphaFoldDB" id="A0A316US91"/>
<dbReference type="Proteomes" id="UP000245884">
    <property type="component" value="Unassembled WGS sequence"/>
</dbReference>
<evidence type="ECO:0000256" key="2">
    <source>
        <dbReference type="SAM" id="Phobius"/>
    </source>
</evidence>
<dbReference type="GeneID" id="37025455"/>
<feature type="compositionally biased region" description="Low complexity" evidence="1">
    <location>
        <begin position="419"/>
        <end position="430"/>
    </location>
</feature>